<comment type="caution">
    <text evidence="2">The sequence shown here is derived from an EMBL/GenBank/DDBJ whole genome shotgun (WGS) entry which is preliminary data.</text>
</comment>
<accession>A0A538UBE6</accession>
<evidence type="ECO:0000256" key="1">
    <source>
        <dbReference type="SAM" id="SignalP"/>
    </source>
</evidence>
<evidence type="ECO:0000313" key="2">
    <source>
        <dbReference type="EMBL" id="TMQ73216.1"/>
    </source>
</evidence>
<dbReference type="Proteomes" id="UP000319836">
    <property type="component" value="Unassembled WGS sequence"/>
</dbReference>
<feature type="chain" id="PRO_5021911135" description="Porin family protein" evidence="1">
    <location>
        <begin position="32"/>
        <end position="159"/>
    </location>
</feature>
<reference evidence="2 3" key="1">
    <citation type="journal article" date="2019" name="Nat. Microbiol.">
        <title>Mediterranean grassland soil C-N compound turnover is dependent on rainfall and depth, and is mediated by genomically divergent microorganisms.</title>
        <authorList>
            <person name="Diamond S."/>
            <person name="Andeer P.F."/>
            <person name="Li Z."/>
            <person name="Crits-Christoph A."/>
            <person name="Burstein D."/>
            <person name="Anantharaman K."/>
            <person name="Lane K.R."/>
            <person name="Thomas B.C."/>
            <person name="Pan C."/>
            <person name="Northen T.R."/>
            <person name="Banfield J.F."/>
        </authorList>
    </citation>
    <scope>NUCLEOTIDE SEQUENCE [LARGE SCALE GENOMIC DNA]</scope>
    <source>
        <strain evidence="2">WS_10</strain>
    </source>
</reference>
<feature type="signal peptide" evidence="1">
    <location>
        <begin position="1"/>
        <end position="31"/>
    </location>
</feature>
<gene>
    <name evidence="2" type="ORF">E6K80_00675</name>
</gene>
<dbReference type="EMBL" id="VBPA01000016">
    <property type="protein sequence ID" value="TMQ73216.1"/>
    <property type="molecule type" value="Genomic_DNA"/>
</dbReference>
<proteinExistence type="predicted"/>
<keyword evidence="1" id="KW-0732">Signal</keyword>
<dbReference type="AlphaFoldDB" id="A0A538UBE6"/>
<sequence>MRRHENHGFTCCVTGIAFTLLLTLSAPMARAGVDADLRAGVSDGDAISVGGGVLTQVGGSGRWYFNPSVEVAMGEHKDVVAMNGDFHYDLAEGAGPAFWVGGGPAVLVVNPEVGSSNTDLGLNVLTGIGKKRGQVRPFAQLRGTVADDSQVTIAGGIRF</sequence>
<name>A0A538UBE6_UNCEI</name>
<organism evidence="2 3">
    <name type="scientific">Eiseniibacteriota bacterium</name>
    <dbReference type="NCBI Taxonomy" id="2212470"/>
    <lineage>
        <taxon>Bacteria</taxon>
        <taxon>Candidatus Eiseniibacteriota</taxon>
    </lineage>
</organism>
<protein>
    <recommendedName>
        <fullName evidence="4">Porin family protein</fullName>
    </recommendedName>
</protein>
<evidence type="ECO:0008006" key="4">
    <source>
        <dbReference type="Google" id="ProtNLM"/>
    </source>
</evidence>
<evidence type="ECO:0000313" key="3">
    <source>
        <dbReference type="Proteomes" id="UP000319836"/>
    </source>
</evidence>